<dbReference type="NCBIfam" id="NF033559">
    <property type="entry name" value="transpos_IS1634"/>
    <property type="match status" value="1"/>
</dbReference>
<evidence type="ECO:0000259" key="1">
    <source>
        <dbReference type="Pfam" id="PF01609"/>
    </source>
</evidence>
<organism evidence="2 3">
    <name type="scientific">Candidatus Acidiferrum panamense</name>
    <dbReference type="NCBI Taxonomy" id="2741543"/>
    <lineage>
        <taxon>Bacteria</taxon>
        <taxon>Pseudomonadati</taxon>
        <taxon>Acidobacteriota</taxon>
        <taxon>Terriglobia</taxon>
        <taxon>Candidatus Acidiferrales</taxon>
        <taxon>Candidatus Acidiferrum</taxon>
    </lineage>
</organism>
<feature type="domain" description="Transposase IS4-like" evidence="1">
    <location>
        <begin position="122"/>
        <end position="428"/>
    </location>
</feature>
<dbReference type="SUPFAM" id="SSF53098">
    <property type="entry name" value="Ribonuclease H-like"/>
    <property type="match status" value="1"/>
</dbReference>
<evidence type="ECO:0000313" key="3">
    <source>
        <dbReference type="Proteomes" id="UP000567293"/>
    </source>
</evidence>
<dbReference type="PANTHER" id="PTHR34614">
    <property type="match status" value="1"/>
</dbReference>
<protein>
    <submittedName>
        <fullName evidence="2">IS1634 family transposase</fullName>
    </submittedName>
</protein>
<dbReference type="EMBL" id="JACDQQ010000125">
    <property type="protein sequence ID" value="MBA0083595.1"/>
    <property type="molecule type" value="Genomic_DNA"/>
</dbReference>
<dbReference type="InterPro" id="IPR012337">
    <property type="entry name" value="RNaseH-like_sf"/>
</dbReference>
<dbReference type="InterPro" id="IPR002559">
    <property type="entry name" value="Transposase_11"/>
</dbReference>
<dbReference type="GO" id="GO:0004803">
    <property type="term" value="F:transposase activity"/>
    <property type="evidence" value="ECO:0007669"/>
    <property type="project" value="InterPro"/>
</dbReference>
<reference evidence="2" key="1">
    <citation type="submission" date="2020-06" db="EMBL/GenBank/DDBJ databases">
        <title>Legume-microbial interactions unlock mineral nutrients during tropical forest succession.</title>
        <authorList>
            <person name="Epihov D.Z."/>
        </authorList>
    </citation>
    <scope>NUCLEOTIDE SEQUENCE [LARGE SCALE GENOMIC DNA]</scope>
    <source>
        <strain evidence="2">Pan2503</strain>
    </source>
</reference>
<dbReference type="GO" id="GO:0003677">
    <property type="term" value="F:DNA binding"/>
    <property type="evidence" value="ECO:0007669"/>
    <property type="project" value="InterPro"/>
</dbReference>
<dbReference type="Proteomes" id="UP000567293">
    <property type="component" value="Unassembled WGS sequence"/>
</dbReference>
<feature type="non-terminal residue" evidence="2">
    <location>
        <position position="499"/>
    </location>
</feature>
<keyword evidence="3" id="KW-1185">Reference proteome</keyword>
<dbReference type="InterPro" id="IPR047654">
    <property type="entry name" value="IS1634_transpos"/>
</dbReference>
<comment type="caution">
    <text evidence="2">The sequence shown here is derived from an EMBL/GenBank/DDBJ whole genome shotgun (WGS) entry which is preliminary data.</text>
</comment>
<accession>A0A7V8SUX7</accession>
<gene>
    <name evidence="2" type="ORF">HRJ53_01225</name>
</gene>
<name>A0A7V8SUX7_9BACT</name>
<dbReference type="AlphaFoldDB" id="A0A7V8SUX7"/>
<proteinExistence type="predicted"/>
<dbReference type="GO" id="GO:0006313">
    <property type="term" value="P:DNA transposition"/>
    <property type="evidence" value="ECO:0007669"/>
    <property type="project" value="InterPro"/>
</dbReference>
<evidence type="ECO:0000313" key="2">
    <source>
        <dbReference type="EMBL" id="MBA0083595.1"/>
    </source>
</evidence>
<dbReference type="Pfam" id="PF01609">
    <property type="entry name" value="DDE_Tnp_1"/>
    <property type="match status" value="1"/>
</dbReference>
<dbReference type="PANTHER" id="PTHR34614:SF2">
    <property type="entry name" value="TRANSPOSASE IS4-LIKE DOMAIN-CONTAINING PROTEIN"/>
    <property type="match status" value="1"/>
</dbReference>
<sequence>MKDIAIERSHRFGDVYLVLALWRGIGLEELCERLLPVGQERIAWAKMAAVLVAARFCEPSSELHIAEDWYRRTALCDLLQLGDEEITKDRLYRGLDHLLAHKAALEAHLSQRCGELFAIENEVLLYDVTSTYFEGQAEANPQAQRGYSRDHRPDCKQVLIALVVTFDGFPLGYEVFAGNTHDARTLQTIVATMEARHGMLGRVWITDRGMASAQNLAWLRQTGRRYIIGAPKSELKKFGSDLARPDGWRTVQEGVEVKLTRNPETDETVILCRSTDRRSKEKAMHDKFSQRIEAALKRLAARIARSKKRLDPAPLNRQIGRILQQNQRAAARFAIVLEPDSCPAGFCLRMTHNAAFDDWAALSEGAYLLRSNITDWSDQQLWKAYIQLTQAEAAFRIHKDQLKVRPIWHQREDRVQAHILVCFLAFVLWKSLEMWQQRAGLGNSPRTILEELARIQSHDVVLPTATHGQIRLRCVTQPDPAQAALLDRLGIVLPKRMRL</sequence>